<dbReference type="Pfam" id="PF02826">
    <property type="entry name" value="2-Hacid_dh_C"/>
    <property type="match status" value="1"/>
</dbReference>
<dbReference type="GO" id="GO:0051287">
    <property type="term" value="F:NAD binding"/>
    <property type="evidence" value="ECO:0007669"/>
    <property type="project" value="InterPro"/>
</dbReference>
<proteinExistence type="inferred from homology"/>
<evidence type="ECO:0000313" key="7">
    <source>
        <dbReference type="EMBL" id="VCU71961.1"/>
    </source>
</evidence>
<evidence type="ECO:0000256" key="4">
    <source>
        <dbReference type="RuleBase" id="RU003719"/>
    </source>
</evidence>
<dbReference type="InterPro" id="IPR006139">
    <property type="entry name" value="D-isomer_2_OHA_DH_cat_dom"/>
</dbReference>
<dbReference type="GO" id="GO:0030267">
    <property type="term" value="F:glyoxylate reductase (NADPH) activity"/>
    <property type="evidence" value="ECO:0007669"/>
    <property type="project" value="UniProtKB-EC"/>
</dbReference>
<dbReference type="FunFam" id="3.40.50.720:FF:000203">
    <property type="entry name" value="D-3-phosphoglycerate dehydrogenase (SerA)"/>
    <property type="match status" value="1"/>
</dbReference>
<dbReference type="RefSeq" id="WP_124081557.1">
    <property type="nucleotide sequence ID" value="NZ_UWPJ01000033.1"/>
</dbReference>
<dbReference type="Pfam" id="PF00389">
    <property type="entry name" value="2-Hacid_dh"/>
    <property type="match status" value="1"/>
</dbReference>
<keyword evidence="8" id="KW-1185">Reference proteome</keyword>
<evidence type="ECO:0000259" key="5">
    <source>
        <dbReference type="Pfam" id="PF00389"/>
    </source>
</evidence>
<evidence type="ECO:0000256" key="2">
    <source>
        <dbReference type="ARBA" id="ARBA00023002"/>
    </source>
</evidence>
<feature type="domain" description="D-isomer specific 2-hydroxyacid dehydrogenase NAD-binding" evidence="6">
    <location>
        <begin position="116"/>
        <end position="288"/>
    </location>
</feature>
<dbReference type="EMBL" id="UWPJ01000033">
    <property type="protein sequence ID" value="VCU71961.1"/>
    <property type="molecule type" value="Genomic_DNA"/>
</dbReference>
<keyword evidence="3" id="KW-0520">NAD</keyword>
<dbReference type="InterPro" id="IPR036291">
    <property type="entry name" value="NAD(P)-bd_dom_sf"/>
</dbReference>
<dbReference type="InterPro" id="IPR006140">
    <property type="entry name" value="D-isomer_DH_NAD-bd"/>
</dbReference>
<sequence length="318" mass="34836">MKRLAILDDYLHLALRSADWSVLEPHCRIDVIDRKLEVPDEAARVLEPYHILCHLRERTPMPRALLERLPNLAFMTVTGKAHRTLDMQAAAERGIVVSHVSSAVQGSSATPELAWGLILAAARHIAYEDRSVRAGYWQRTAGMVLEGKTLALLGLGRIGQRMAAIAQAFGMKVIAWSPNLTEEAAAACQVRRVDKDTLFAQADVLSIHVVLSERSRHLVGARELALMKPEALLVNTARGPIVDEEALVEALRRNRLAGAGLDVFEHEPLPADHPLTRMDNVVLTPHLGYATRETIAGFYQATVAGVAAYLAGKPVGLR</sequence>
<accession>A0A3P4B7Q2</accession>
<dbReference type="SUPFAM" id="SSF52283">
    <property type="entry name" value="Formate/glycerate dehydrogenase catalytic domain-like"/>
    <property type="match status" value="1"/>
</dbReference>
<evidence type="ECO:0000256" key="1">
    <source>
        <dbReference type="ARBA" id="ARBA00005854"/>
    </source>
</evidence>
<feature type="domain" description="D-isomer specific 2-hydroxyacid dehydrogenase catalytic" evidence="5">
    <location>
        <begin position="16"/>
        <end position="314"/>
    </location>
</feature>
<evidence type="ECO:0000259" key="6">
    <source>
        <dbReference type="Pfam" id="PF02826"/>
    </source>
</evidence>
<dbReference type="Proteomes" id="UP000277294">
    <property type="component" value="Unassembled WGS sequence"/>
</dbReference>
<evidence type="ECO:0000313" key="8">
    <source>
        <dbReference type="Proteomes" id="UP000277294"/>
    </source>
</evidence>
<keyword evidence="7" id="KW-0670">Pyruvate</keyword>
<dbReference type="Gene3D" id="3.40.50.720">
    <property type="entry name" value="NAD(P)-binding Rossmann-like Domain"/>
    <property type="match status" value="2"/>
</dbReference>
<keyword evidence="2 4" id="KW-0560">Oxidoreductase</keyword>
<dbReference type="CDD" id="cd12169">
    <property type="entry name" value="PGDH_like_1"/>
    <property type="match status" value="1"/>
</dbReference>
<dbReference type="PANTHER" id="PTHR42789">
    <property type="entry name" value="D-ISOMER SPECIFIC 2-HYDROXYACID DEHYDROGENASE FAMILY PROTEIN (AFU_ORTHOLOGUE AFUA_6G10090)"/>
    <property type="match status" value="1"/>
</dbReference>
<evidence type="ECO:0000256" key="3">
    <source>
        <dbReference type="ARBA" id="ARBA00023027"/>
    </source>
</evidence>
<comment type="similarity">
    <text evidence="1 4">Belongs to the D-isomer specific 2-hydroxyacid dehydrogenase family.</text>
</comment>
<dbReference type="InterPro" id="IPR050857">
    <property type="entry name" value="D-2-hydroxyacid_DH"/>
</dbReference>
<protein>
    <submittedName>
        <fullName evidence="7">Glyoxylate/hydroxypyruvate reductase B</fullName>
        <ecNumber evidence="7">1.1.1.79</ecNumber>
    </submittedName>
</protein>
<dbReference type="OrthoDB" id="9805416at2"/>
<gene>
    <name evidence="7" type="primary">tkrA</name>
    <name evidence="7" type="ORF">PIGHUM_04053</name>
</gene>
<dbReference type="AlphaFoldDB" id="A0A3P4B7Q2"/>
<dbReference type="EC" id="1.1.1.79" evidence="7"/>
<organism evidence="7 8">
    <name type="scientific">Pigmentiphaga humi</name>
    <dbReference type="NCBI Taxonomy" id="2478468"/>
    <lineage>
        <taxon>Bacteria</taxon>
        <taxon>Pseudomonadati</taxon>
        <taxon>Pseudomonadota</taxon>
        <taxon>Betaproteobacteria</taxon>
        <taxon>Burkholderiales</taxon>
        <taxon>Alcaligenaceae</taxon>
        <taxon>Pigmentiphaga</taxon>
    </lineage>
</organism>
<dbReference type="SUPFAM" id="SSF51735">
    <property type="entry name" value="NAD(P)-binding Rossmann-fold domains"/>
    <property type="match status" value="1"/>
</dbReference>
<name>A0A3P4B7Q2_9BURK</name>
<reference evidence="7 8" key="1">
    <citation type="submission" date="2018-10" db="EMBL/GenBank/DDBJ databases">
        <authorList>
            <person name="Criscuolo A."/>
        </authorList>
    </citation>
    <scope>NUCLEOTIDE SEQUENCE [LARGE SCALE GENOMIC DNA]</scope>
    <source>
        <strain evidence="7">DnA1</strain>
    </source>
</reference>
<dbReference type="PANTHER" id="PTHR42789:SF1">
    <property type="entry name" value="D-ISOMER SPECIFIC 2-HYDROXYACID DEHYDROGENASE FAMILY PROTEIN (AFU_ORTHOLOGUE AFUA_6G10090)"/>
    <property type="match status" value="1"/>
</dbReference>